<feature type="transmembrane region" description="Helical" evidence="5">
    <location>
        <begin position="55"/>
        <end position="75"/>
    </location>
</feature>
<evidence type="ECO:0000256" key="3">
    <source>
        <dbReference type="ARBA" id="ARBA00022989"/>
    </source>
</evidence>
<gene>
    <name evidence="7" type="ORF">NEPTK9_000242</name>
</gene>
<sequence>MKRKILYLFTLLLVAAFPLMNTFYQVFRGISVSFIHSFERVAPFSFQIPPLFHKYIHFYLTDFWALGLMVGALSFKEVRLKELFLNRHSRYLTLYTGVALLSIIFSLFSSYFFQYTTLINLTLGFLVFHLVYTLVQKEWLPSLLWAFLAVATLECLIGTGQFVMQHSLGLSFLSEPQITPYMENIAVYPVSPGSFFAKLPWIPEGHTAMLRAYGTFDHPNMLGAYLAVSLFITYLLFITSKKRKLLLALLPLQILTLALTFSRGPIFAWGLGTCLFFGIGFFKKSLFSVEERKYFLQLGGWIGVMFLAILAILFKELATRGGFVNTNALSAASDGGRLLFYKIALTLFLAYPLLGIGYNGFAIFPYETIQSELLGANPTGALAHNFFLQIASETGLLGLIMILLFIGSLYKPFLKERLTPLTLLLGVTLLALLLTGLVDHFLWTYPSGRTLFFIFCGFLGVTQKKELFCSKSVNPL</sequence>
<name>A0ABS0AX87_9BACT</name>
<feature type="transmembrane region" description="Helical" evidence="5">
    <location>
        <begin position="294"/>
        <end position="314"/>
    </location>
</feature>
<keyword evidence="8" id="KW-1185">Reference proteome</keyword>
<dbReference type="Proteomes" id="UP001194714">
    <property type="component" value="Unassembled WGS sequence"/>
</dbReference>
<dbReference type="PANTHER" id="PTHR37422:SF13">
    <property type="entry name" value="LIPOPOLYSACCHARIDE BIOSYNTHESIS PROTEIN PA4999-RELATED"/>
    <property type="match status" value="1"/>
</dbReference>
<dbReference type="PANTHER" id="PTHR37422">
    <property type="entry name" value="TEICHURONIC ACID BIOSYNTHESIS PROTEIN TUAE"/>
    <property type="match status" value="1"/>
</dbReference>
<keyword evidence="3 5" id="KW-1133">Transmembrane helix</keyword>
<keyword evidence="4 5" id="KW-0472">Membrane</keyword>
<dbReference type="EMBL" id="JAAEJV010000003">
    <property type="protein sequence ID" value="MBF5058743.1"/>
    <property type="molecule type" value="Genomic_DNA"/>
</dbReference>
<feature type="transmembrane region" description="Helical" evidence="5">
    <location>
        <begin position="142"/>
        <end position="164"/>
    </location>
</feature>
<evidence type="ECO:0000256" key="1">
    <source>
        <dbReference type="ARBA" id="ARBA00004141"/>
    </source>
</evidence>
<feature type="domain" description="O-antigen ligase-related" evidence="6">
    <location>
        <begin position="252"/>
        <end position="403"/>
    </location>
</feature>
<evidence type="ECO:0000256" key="5">
    <source>
        <dbReference type="SAM" id="Phobius"/>
    </source>
</evidence>
<evidence type="ECO:0000256" key="4">
    <source>
        <dbReference type="ARBA" id="ARBA00023136"/>
    </source>
</evidence>
<feature type="transmembrane region" description="Helical" evidence="5">
    <location>
        <begin position="118"/>
        <end position="135"/>
    </location>
</feature>
<evidence type="ECO:0000313" key="8">
    <source>
        <dbReference type="Proteomes" id="UP001194714"/>
    </source>
</evidence>
<dbReference type="RefSeq" id="WP_194847024.1">
    <property type="nucleotide sequence ID" value="NZ_JAAEJV010000003.1"/>
</dbReference>
<dbReference type="Pfam" id="PF04932">
    <property type="entry name" value="Wzy_C"/>
    <property type="match status" value="1"/>
</dbReference>
<feature type="transmembrane region" description="Helical" evidence="5">
    <location>
        <begin position="418"/>
        <end position="437"/>
    </location>
</feature>
<comment type="subcellular location">
    <subcellularLocation>
        <location evidence="1">Membrane</location>
        <topology evidence="1">Multi-pass membrane protein</topology>
    </subcellularLocation>
</comment>
<dbReference type="InterPro" id="IPR007016">
    <property type="entry name" value="O-antigen_ligase-rel_domated"/>
</dbReference>
<organism evidence="7 8">
    <name type="scientific">Candidatus Neptunichlamydia vexilliferae</name>
    <dbReference type="NCBI Taxonomy" id="1651774"/>
    <lineage>
        <taxon>Bacteria</taxon>
        <taxon>Pseudomonadati</taxon>
        <taxon>Chlamydiota</taxon>
        <taxon>Chlamydiia</taxon>
        <taxon>Parachlamydiales</taxon>
        <taxon>Simkaniaceae</taxon>
        <taxon>Candidatus Neptunichlamydia</taxon>
    </lineage>
</organism>
<feature type="transmembrane region" description="Helical" evidence="5">
    <location>
        <begin position="343"/>
        <end position="366"/>
    </location>
</feature>
<evidence type="ECO:0000256" key="2">
    <source>
        <dbReference type="ARBA" id="ARBA00022692"/>
    </source>
</evidence>
<proteinExistence type="predicted"/>
<keyword evidence="2 5" id="KW-0812">Transmembrane</keyword>
<dbReference type="InterPro" id="IPR051533">
    <property type="entry name" value="WaaL-like"/>
</dbReference>
<feature type="transmembrane region" description="Helical" evidence="5">
    <location>
        <begin position="91"/>
        <end position="112"/>
    </location>
</feature>
<accession>A0ABS0AX87</accession>
<reference evidence="7 8" key="1">
    <citation type="submission" date="2020-01" db="EMBL/GenBank/DDBJ databases">
        <title>Draft genome sequence of Cand. Neptunochlamydia vexilliferae K9.</title>
        <authorList>
            <person name="Schulz F."/>
            <person name="Koestlbacher S."/>
            <person name="Wascher F."/>
            <person name="Pizzetti I."/>
            <person name="Horn M."/>
        </authorList>
    </citation>
    <scope>NUCLEOTIDE SEQUENCE [LARGE SCALE GENOMIC DNA]</scope>
    <source>
        <strain evidence="7 8">K9</strain>
    </source>
</reference>
<protein>
    <recommendedName>
        <fullName evidence="6">O-antigen ligase-related domain-containing protein</fullName>
    </recommendedName>
</protein>
<feature type="transmembrane region" description="Helical" evidence="5">
    <location>
        <begin position="386"/>
        <end position="406"/>
    </location>
</feature>
<feature type="transmembrane region" description="Helical" evidence="5">
    <location>
        <begin position="222"/>
        <end position="240"/>
    </location>
</feature>
<feature type="transmembrane region" description="Helical" evidence="5">
    <location>
        <begin position="252"/>
        <end position="282"/>
    </location>
</feature>
<evidence type="ECO:0000259" key="6">
    <source>
        <dbReference type="Pfam" id="PF04932"/>
    </source>
</evidence>
<comment type="caution">
    <text evidence="7">The sequence shown here is derived from an EMBL/GenBank/DDBJ whole genome shotgun (WGS) entry which is preliminary data.</text>
</comment>
<evidence type="ECO:0000313" key="7">
    <source>
        <dbReference type="EMBL" id="MBF5058743.1"/>
    </source>
</evidence>